<dbReference type="PANTHER" id="PTHR44846">
    <property type="entry name" value="MANNOSYL-D-GLYCERATE TRANSPORT/METABOLISM SYSTEM REPRESSOR MNGR-RELATED"/>
    <property type="match status" value="1"/>
</dbReference>
<keyword evidence="3" id="KW-0804">Transcription</keyword>
<keyword evidence="1" id="KW-0805">Transcription regulation</keyword>
<feature type="domain" description="HTH gntR-type" evidence="4">
    <location>
        <begin position="3"/>
        <end position="71"/>
    </location>
</feature>
<accession>A0ABT1JFI9</accession>
<evidence type="ECO:0000256" key="3">
    <source>
        <dbReference type="ARBA" id="ARBA00023163"/>
    </source>
</evidence>
<dbReference type="InterPro" id="IPR000524">
    <property type="entry name" value="Tscrpt_reg_HTH_GntR"/>
</dbReference>
<keyword evidence="2" id="KW-0238">DNA-binding</keyword>
<evidence type="ECO:0000256" key="1">
    <source>
        <dbReference type="ARBA" id="ARBA00023015"/>
    </source>
</evidence>
<dbReference type="InterPro" id="IPR036390">
    <property type="entry name" value="WH_DNA-bd_sf"/>
</dbReference>
<dbReference type="CDD" id="cd07377">
    <property type="entry name" value="WHTH_GntR"/>
    <property type="match status" value="1"/>
</dbReference>
<dbReference type="SUPFAM" id="SSF46785">
    <property type="entry name" value="Winged helix' DNA-binding domain"/>
    <property type="match status" value="1"/>
</dbReference>
<proteinExistence type="predicted"/>
<dbReference type="SUPFAM" id="SSF64288">
    <property type="entry name" value="Chorismate lyase-like"/>
    <property type="match status" value="1"/>
</dbReference>
<dbReference type="Gene3D" id="1.10.10.10">
    <property type="entry name" value="Winged helix-like DNA-binding domain superfamily/Winged helix DNA-binding domain"/>
    <property type="match status" value="1"/>
</dbReference>
<comment type="caution">
    <text evidence="5">The sequence shown here is derived from an EMBL/GenBank/DDBJ whole genome shotgun (WGS) entry which is preliminary data.</text>
</comment>
<reference evidence="5 6" key="1">
    <citation type="submission" date="2022-06" db="EMBL/GenBank/DDBJ databases">
        <title>Genomic Encyclopedia of Type Strains, Phase I: the one thousand microbial genomes (KMG-I) project.</title>
        <authorList>
            <person name="Kyrpides N."/>
        </authorList>
    </citation>
    <scope>NUCLEOTIDE SEQUENCE [LARGE SCALE GENOMIC DNA]</scope>
    <source>
        <strain evidence="5 6">DSM 43889</strain>
    </source>
</reference>
<name>A0ABT1JFI9_ACTCY</name>
<dbReference type="PANTHER" id="PTHR44846:SF17">
    <property type="entry name" value="GNTR-FAMILY TRANSCRIPTIONAL REGULATOR"/>
    <property type="match status" value="1"/>
</dbReference>
<dbReference type="Pfam" id="PF07702">
    <property type="entry name" value="UTRA"/>
    <property type="match status" value="1"/>
</dbReference>
<dbReference type="InterPro" id="IPR028978">
    <property type="entry name" value="Chorismate_lyase_/UTRA_dom_sf"/>
</dbReference>
<dbReference type="Gene3D" id="3.40.1410.10">
    <property type="entry name" value="Chorismate lyase-like"/>
    <property type="match status" value="1"/>
</dbReference>
<dbReference type="PRINTS" id="PR00035">
    <property type="entry name" value="HTHGNTR"/>
</dbReference>
<sequence length="247" mass="27097">MQTRPWIQIAEDLRLRITSGEYAEGERLPSGSTLMGEYGVARQTIQNAVDQLRAEGLVSSIAGRGWFVSKRRPITRLARNRLSADERTAGRGAFLTDAAAADFTPTVTVRVWKEEAGEEVASYLDVPSGTQVLVRDRVMRADGDVVQLAASYLPADLVQGTQVEHVDTGPGGTYARLEEAGFALSHFTEFVSARSPRPAEAESLRIPHGHPVIQVTRVAFAADRPVEVNFISMASDRFQLVYQIDAR</sequence>
<evidence type="ECO:0000256" key="2">
    <source>
        <dbReference type="ARBA" id="ARBA00023125"/>
    </source>
</evidence>
<evidence type="ECO:0000259" key="4">
    <source>
        <dbReference type="PROSITE" id="PS50949"/>
    </source>
</evidence>
<evidence type="ECO:0000313" key="6">
    <source>
        <dbReference type="Proteomes" id="UP000791080"/>
    </source>
</evidence>
<dbReference type="RefSeq" id="WP_026419141.1">
    <property type="nucleotide sequence ID" value="NZ_AUBJ02000001.1"/>
</dbReference>
<keyword evidence="6" id="KW-1185">Reference proteome</keyword>
<dbReference type="InterPro" id="IPR050679">
    <property type="entry name" value="Bact_HTH_transcr_reg"/>
</dbReference>
<protein>
    <submittedName>
        <fullName evidence="5">GntR family transcriptional regulator</fullName>
    </submittedName>
</protein>
<gene>
    <name evidence="5" type="ORF">G443_001530</name>
</gene>
<organism evidence="5 6">
    <name type="scientific">Actinoalloteichus caeruleus DSM 43889</name>
    <dbReference type="NCBI Taxonomy" id="1120930"/>
    <lineage>
        <taxon>Bacteria</taxon>
        <taxon>Bacillati</taxon>
        <taxon>Actinomycetota</taxon>
        <taxon>Actinomycetes</taxon>
        <taxon>Pseudonocardiales</taxon>
        <taxon>Pseudonocardiaceae</taxon>
        <taxon>Actinoalloteichus</taxon>
        <taxon>Actinoalloteichus cyanogriseus</taxon>
    </lineage>
</organism>
<dbReference type="SMART" id="SM00866">
    <property type="entry name" value="UTRA"/>
    <property type="match status" value="1"/>
</dbReference>
<dbReference type="PROSITE" id="PS50949">
    <property type="entry name" value="HTH_GNTR"/>
    <property type="match status" value="1"/>
</dbReference>
<dbReference type="SMART" id="SM00345">
    <property type="entry name" value="HTH_GNTR"/>
    <property type="match status" value="1"/>
</dbReference>
<dbReference type="EMBL" id="AUBJ02000001">
    <property type="protein sequence ID" value="MCP2331260.1"/>
    <property type="molecule type" value="Genomic_DNA"/>
</dbReference>
<dbReference type="InterPro" id="IPR011663">
    <property type="entry name" value="UTRA"/>
</dbReference>
<dbReference type="Pfam" id="PF00392">
    <property type="entry name" value="GntR"/>
    <property type="match status" value="1"/>
</dbReference>
<evidence type="ECO:0000313" key="5">
    <source>
        <dbReference type="EMBL" id="MCP2331260.1"/>
    </source>
</evidence>
<dbReference type="InterPro" id="IPR036388">
    <property type="entry name" value="WH-like_DNA-bd_sf"/>
</dbReference>
<dbReference type="Proteomes" id="UP000791080">
    <property type="component" value="Unassembled WGS sequence"/>
</dbReference>